<gene>
    <name evidence="2" type="ORF">RM706_10495</name>
</gene>
<accession>A0ABU3ABA6</accession>
<feature type="transmembrane region" description="Helical" evidence="1">
    <location>
        <begin position="12"/>
        <end position="39"/>
    </location>
</feature>
<dbReference type="Proteomes" id="UP001255246">
    <property type="component" value="Unassembled WGS sequence"/>
</dbReference>
<dbReference type="EMBL" id="JAVRHR010000002">
    <property type="protein sequence ID" value="MDT0607462.1"/>
    <property type="molecule type" value="Genomic_DNA"/>
</dbReference>
<name>A0ABU3ABA6_9FLAO</name>
<protein>
    <submittedName>
        <fullName evidence="2">Uncharacterized protein</fullName>
    </submittedName>
</protein>
<keyword evidence="1" id="KW-0812">Transmembrane</keyword>
<reference evidence="2 3" key="1">
    <citation type="submission" date="2023-09" db="EMBL/GenBank/DDBJ databases">
        <authorList>
            <person name="Rey-Velasco X."/>
        </authorList>
    </citation>
    <scope>NUCLEOTIDE SEQUENCE [LARGE SCALE GENOMIC DNA]</scope>
    <source>
        <strain evidence="2 3">F388</strain>
    </source>
</reference>
<evidence type="ECO:0000256" key="1">
    <source>
        <dbReference type="SAM" id="Phobius"/>
    </source>
</evidence>
<dbReference type="RefSeq" id="WP_311351189.1">
    <property type="nucleotide sequence ID" value="NZ_JAVRHR010000002.1"/>
</dbReference>
<evidence type="ECO:0000313" key="3">
    <source>
        <dbReference type="Proteomes" id="UP001255246"/>
    </source>
</evidence>
<sequence>MEKKEKEYSGVWKDIGCILSALAIFGIIAVITILIYQFLRGA</sequence>
<proteinExistence type="predicted"/>
<evidence type="ECO:0000313" key="2">
    <source>
        <dbReference type="EMBL" id="MDT0607462.1"/>
    </source>
</evidence>
<keyword evidence="3" id="KW-1185">Reference proteome</keyword>
<organism evidence="2 3">
    <name type="scientific">Croceitalea rosinachiae</name>
    <dbReference type="NCBI Taxonomy" id="3075596"/>
    <lineage>
        <taxon>Bacteria</taxon>
        <taxon>Pseudomonadati</taxon>
        <taxon>Bacteroidota</taxon>
        <taxon>Flavobacteriia</taxon>
        <taxon>Flavobacteriales</taxon>
        <taxon>Flavobacteriaceae</taxon>
        <taxon>Croceitalea</taxon>
    </lineage>
</organism>
<keyword evidence="1" id="KW-1133">Transmembrane helix</keyword>
<keyword evidence="1" id="KW-0472">Membrane</keyword>
<comment type="caution">
    <text evidence="2">The sequence shown here is derived from an EMBL/GenBank/DDBJ whole genome shotgun (WGS) entry which is preliminary data.</text>
</comment>